<protein>
    <submittedName>
        <fullName evidence="1">Uncharacterized protein</fullName>
    </submittedName>
</protein>
<gene>
    <name evidence="1" type="ORF">F383_25116</name>
</gene>
<proteinExistence type="predicted"/>
<reference evidence="2" key="1">
    <citation type="submission" date="2014-09" db="EMBL/GenBank/DDBJ databases">
        <authorList>
            <person name="Mudge J."/>
            <person name="Ramaraj T."/>
            <person name="Lindquist I.E."/>
            <person name="Bharti A.K."/>
            <person name="Sundararajan A."/>
            <person name="Cameron C.T."/>
            <person name="Woodward J.E."/>
            <person name="May G.D."/>
            <person name="Brubaker C."/>
            <person name="Broadhvest J."/>
            <person name="Wilkins T.A."/>
        </authorList>
    </citation>
    <scope>NUCLEOTIDE SEQUENCE</scope>
    <source>
        <strain evidence="2">cv. AKA8401</strain>
    </source>
</reference>
<evidence type="ECO:0000313" key="1">
    <source>
        <dbReference type="EMBL" id="KHG02057.1"/>
    </source>
</evidence>
<dbReference type="EMBL" id="JRRC01236737">
    <property type="protein sequence ID" value="KHG02057.1"/>
    <property type="molecule type" value="Genomic_DNA"/>
</dbReference>
<name>A0A0B0MNV7_GOSAR</name>
<keyword evidence="2" id="KW-1185">Reference proteome</keyword>
<dbReference type="AlphaFoldDB" id="A0A0B0MNV7"/>
<comment type="caution">
    <text evidence="1">The sequence shown here is derived from an EMBL/GenBank/DDBJ whole genome shotgun (WGS) entry which is preliminary data.</text>
</comment>
<sequence>MKDIEAIVSSGIVEDCHHNIEPYFGTLKMLTQIGVANWLFKWPIFVHTGRDTGVCLSHVRHTAMWHSRVSPGTPPQPTHMGVSCGRVSKSVCMPCFDMA</sequence>
<dbReference type="Proteomes" id="UP000032142">
    <property type="component" value="Unassembled WGS sequence"/>
</dbReference>
<organism evidence="1 2">
    <name type="scientific">Gossypium arboreum</name>
    <name type="common">Tree cotton</name>
    <name type="synonym">Gossypium nanking</name>
    <dbReference type="NCBI Taxonomy" id="29729"/>
    <lineage>
        <taxon>Eukaryota</taxon>
        <taxon>Viridiplantae</taxon>
        <taxon>Streptophyta</taxon>
        <taxon>Embryophyta</taxon>
        <taxon>Tracheophyta</taxon>
        <taxon>Spermatophyta</taxon>
        <taxon>Magnoliopsida</taxon>
        <taxon>eudicotyledons</taxon>
        <taxon>Gunneridae</taxon>
        <taxon>Pentapetalae</taxon>
        <taxon>rosids</taxon>
        <taxon>malvids</taxon>
        <taxon>Malvales</taxon>
        <taxon>Malvaceae</taxon>
        <taxon>Malvoideae</taxon>
        <taxon>Gossypium</taxon>
    </lineage>
</organism>
<accession>A0A0B0MNV7</accession>
<evidence type="ECO:0000313" key="2">
    <source>
        <dbReference type="Proteomes" id="UP000032142"/>
    </source>
</evidence>